<dbReference type="PANTHER" id="PTHR24321">
    <property type="entry name" value="DEHYDROGENASES, SHORT CHAIN"/>
    <property type="match status" value="1"/>
</dbReference>
<dbReference type="PANTHER" id="PTHR24321:SF8">
    <property type="entry name" value="ESTRADIOL 17-BETA-DEHYDROGENASE 8-RELATED"/>
    <property type="match status" value="1"/>
</dbReference>
<organism evidence="4 5">
    <name type="scientific">Ophiocordyceps sinensis (strain Co18 / CGMCC 3.14243)</name>
    <name type="common">Yarsagumba caterpillar fungus</name>
    <name type="synonym">Hirsutella sinensis</name>
    <dbReference type="NCBI Taxonomy" id="911162"/>
    <lineage>
        <taxon>Eukaryota</taxon>
        <taxon>Fungi</taxon>
        <taxon>Dikarya</taxon>
        <taxon>Ascomycota</taxon>
        <taxon>Pezizomycotina</taxon>
        <taxon>Sordariomycetes</taxon>
        <taxon>Hypocreomycetidae</taxon>
        <taxon>Hypocreales</taxon>
        <taxon>Ophiocordycipitaceae</taxon>
        <taxon>Ophiocordyceps</taxon>
    </lineage>
</organism>
<dbReference type="FunFam" id="3.40.50.720:FF:000084">
    <property type="entry name" value="Short-chain dehydrogenase reductase"/>
    <property type="match status" value="1"/>
</dbReference>
<evidence type="ECO:0000313" key="5">
    <source>
        <dbReference type="Proteomes" id="UP000019374"/>
    </source>
</evidence>
<dbReference type="GO" id="GO:0016491">
    <property type="term" value="F:oxidoreductase activity"/>
    <property type="evidence" value="ECO:0007669"/>
    <property type="project" value="UniProtKB-KW"/>
</dbReference>
<comment type="similarity">
    <text evidence="1">Belongs to the short-chain dehydrogenases/reductases (SDR) family.</text>
</comment>
<dbReference type="InterPro" id="IPR020904">
    <property type="entry name" value="Sc_DH/Rdtase_CS"/>
</dbReference>
<dbReference type="InterPro" id="IPR036291">
    <property type="entry name" value="NAD(P)-bd_dom_sf"/>
</dbReference>
<evidence type="ECO:0000256" key="1">
    <source>
        <dbReference type="ARBA" id="ARBA00006484"/>
    </source>
</evidence>
<proteinExistence type="inferred from homology"/>
<keyword evidence="2" id="KW-0521">NADP</keyword>
<gene>
    <name evidence="4" type="ORF">OCS_02677</name>
</gene>
<keyword evidence="3" id="KW-0560">Oxidoreductase</keyword>
<dbReference type="Pfam" id="PF13561">
    <property type="entry name" value="adh_short_C2"/>
    <property type="match status" value="1"/>
</dbReference>
<dbReference type="Proteomes" id="UP000019374">
    <property type="component" value="Unassembled WGS sequence"/>
</dbReference>
<dbReference type="SUPFAM" id="SSF51735">
    <property type="entry name" value="NAD(P)-binding Rossmann-fold domains"/>
    <property type="match status" value="1"/>
</dbReference>
<dbReference type="HOGENOM" id="CLU_010194_1_0_1"/>
<dbReference type="PRINTS" id="PR00081">
    <property type="entry name" value="GDHRDH"/>
</dbReference>
<sequence length="318" mass="33221">MGFSPTLLAGRVGIVTGAGPPRGIGRSLVRALADAGALAVYATDLTLDNIPSLRHEVREAGSACEVLGAVLDVTSEEQTIGLVKRVVAEHGRLDFFFANAGAPSLRSLQDTDAAHYDQFVSLHQRAFFLAIRYAGQGMSAVSPEKPRPGGSIIATGSIAGYSGSIADFTYSSTKAAVSSMVQSASVQLSASNVRVNAIAPGYTKTSVFSLGQERLPEAVEAEVTRYQRAFGPRDDVGAYYHHRLLEPEEVANLGLFLASDLSSAVSGQSIVADAGFMAAAFREAMTGPVKPMTPFGFVQTGMESLEKDAGSEVGRAGG</sequence>
<name>T5A848_OPHSC</name>
<evidence type="ECO:0000256" key="3">
    <source>
        <dbReference type="ARBA" id="ARBA00023002"/>
    </source>
</evidence>
<dbReference type="EMBL" id="KE652456">
    <property type="protein sequence ID" value="EQL01620.1"/>
    <property type="molecule type" value="Genomic_DNA"/>
</dbReference>
<reference evidence="4 5" key="1">
    <citation type="journal article" date="2013" name="Chin. Sci. Bull.">
        <title>Genome survey uncovers the secrets of sex and lifestyle in caterpillar fungus.</title>
        <authorList>
            <person name="Hu X."/>
            <person name="Zhang Y."/>
            <person name="Xiao G."/>
            <person name="Zheng P."/>
            <person name="Xia Y."/>
            <person name="Zhang X."/>
            <person name="St Leger R.J."/>
            <person name="Liu X."/>
            <person name="Wang C."/>
        </authorList>
    </citation>
    <scope>NUCLEOTIDE SEQUENCE [LARGE SCALE GENOMIC DNA]</scope>
    <source>
        <strain evidence="5">Co18 / CGMCC 3.14243</strain>
        <tissue evidence="4">Fruit-body</tissue>
    </source>
</reference>
<dbReference type="InterPro" id="IPR002347">
    <property type="entry name" value="SDR_fam"/>
</dbReference>
<protein>
    <submittedName>
        <fullName evidence="4">NAD(P)-binding domain protein</fullName>
    </submittedName>
</protein>
<dbReference type="CDD" id="cd05233">
    <property type="entry name" value="SDR_c"/>
    <property type="match status" value="1"/>
</dbReference>
<dbReference type="AlphaFoldDB" id="T5A848"/>
<accession>T5A848</accession>
<dbReference type="OrthoDB" id="414540at2759"/>
<dbReference type="PROSITE" id="PS00061">
    <property type="entry name" value="ADH_SHORT"/>
    <property type="match status" value="1"/>
</dbReference>
<dbReference type="eggNOG" id="KOG0725">
    <property type="taxonomic scope" value="Eukaryota"/>
</dbReference>
<evidence type="ECO:0000256" key="2">
    <source>
        <dbReference type="ARBA" id="ARBA00022857"/>
    </source>
</evidence>
<evidence type="ECO:0000313" key="4">
    <source>
        <dbReference type="EMBL" id="EQL01620.1"/>
    </source>
</evidence>
<dbReference type="Gene3D" id="3.40.50.720">
    <property type="entry name" value="NAD(P)-binding Rossmann-like Domain"/>
    <property type="match status" value="1"/>
</dbReference>